<proteinExistence type="predicted"/>
<dbReference type="InterPro" id="IPR011116">
    <property type="entry name" value="SecA_Wing/Scaffold"/>
</dbReference>
<feature type="domain" description="SecA Wing/Scaffold" evidence="1">
    <location>
        <begin position="13"/>
        <end position="70"/>
    </location>
</feature>
<keyword evidence="2" id="KW-0067">ATP-binding</keyword>
<protein>
    <submittedName>
        <fullName evidence="2">Protein export cytoplasm protein SecA ATPase RNA helicase</fullName>
    </submittedName>
</protein>
<reference evidence="2" key="2">
    <citation type="journal article" date="2014" name="ISME J.">
        <title>Microbial stratification in low pH oxic and suboxic macroscopic growths along an acid mine drainage.</title>
        <authorList>
            <person name="Mendez-Garcia C."/>
            <person name="Mesa V."/>
            <person name="Sprenger R.R."/>
            <person name="Richter M."/>
            <person name="Diez M.S."/>
            <person name="Solano J."/>
            <person name="Bargiela R."/>
            <person name="Golyshina O.V."/>
            <person name="Manteca A."/>
            <person name="Ramos J.L."/>
            <person name="Gallego J.R."/>
            <person name="Llorente I."/>
            <person name="Martins Dos Santos V.A."/>
            <person name="Jensen O.N."/>
            <person name="Pelaez A.I."/>
            <person name="Sanchez J."/>
            <person name="Ferrer M."/>
        </authorList>
    </citation>
    <scope>NUCLEOTIDE SEQUENCE</scope>
</reference>
<evidence type="ECO:0000259" key="1">
    <source>
        <dbReference type="Pfam" id="PF07516"/>
    </source>
</evidence>
<dbReference type="Gene3D" id="1.10.3060.10">
    <property type="entry name" value="Helical scaffold and wing domains of SecA"/>
    <property type="match status" value="1"/>
</dbReference>
<evidence type="ECO:0000313" key="2">
    <source>
        <dbReference type="EMBL" id="EQD30910.1"/>
    </source>
</evidence>
<dbReference type="GO" id="GO:0016020">
    <property type="term" value="C:membrane"/>
    <property type="evidence" value="ECO:0007669"/>
    <property type="project" value="InterPro"/>
</dbReference>
<accession>T0ZM98</accession>
<keyword evidence="2" id="KW-0347">Helicase</keyword>
<keyword evidence="2" id="KW-0547">Nucleotide-binding</keyword>
<organism evidence="2">
    <name type="scientific">mine drainage metagenome</name>
    <dbReference type="NCBI Taxonomy" id="410659"/>
    <lineage>
        <taxon>unclassified sequences</taxon>
        <taxon>metagenomes</taxon>
        <taxon>ecological metagenomes</taxon>
    </lineage>
</organism>
<dbReference type="InterPro" id="IPR036266">
    <property type="entry name" value="SecA_Wing/Scaffold_sf"/>
</dbReference>
<dbReference type="GO" id="GO:0004386">
    <property type="term" value="F:helicase activity"/>
    <property type="evidence" value="ECO:0007669"/>
    <property type="project" value="UniProtKB-KW"/>
</dbReference>
<name>T0ZM98_9ZZZZ</name>
<comment type="caution">
    <text evidence="2">The sequence shown here is derived from an EMBL/GenBank/DDBJ whole genome shotgun (WGS) entry which is preliminary data.</text>
</comment>
<dbReference type="EMBL" id="AUZX01014878">
    <property type="protein sequence ID" value="EQD30910.1"/>
    <property type="molecule type" value="Genomic_DNA"/>
</dbReference>
<dbReference type="SUPFAM" id="SSF81886">
    <property type="entry name" value="Helical scaffold and wing domains of SecA"/>
    <property type="match status" value="1"/>
</dbReference>
<feature type="non-terminal residue" evidence="2">
    <location>
        <position position="70"/>
    </location>
</feature>
<dbReference type="AlphaFoldDB" id="T0ZM98"/>
<dbReference type="GO" id="GO:0017038">
    <property type="term" value="P:protein import"/>
    <property type="evidence" value="ECO:0007669"/>
    <property type="project" value="InterPro"/>
</dbReference>
<sequence length="70" mass="8256">MEVEPDSLKDLGIEALKEELVEKHQNFLKGKEALFGEEAFWSIVRYFILQNLDSLWKEHLLNMDHLKEGI</sequence>
<dbReference type="Pfam" id="PF07516">
    <property type="entry name" value="SecA_SW"/>
    <property type="match status" value="1"/>
</dbReference>
<keyword evidence="2" id="KW-0378">Hydrolase</keyword>
<reference evidence="2" key="1">
    <citation type="submission" date="2013-08" db="EMBL/GenBank/DDBJ databases">
        <authorList>
            <person name="Mendez C."/>
            <person name="Richter M."/>
            <person name="Ferrer M."/>
            <person name="Sanchez J."/>
        </authorList>
    </citation>
    <scope>NUCLEOTIDE SEQUENCE</scope>
</reference>
<gene>
    <name evidence="2" type="ORF">B1A_20169</name>
</gene>